<comment type="similarity">
    <text evidence="5">Belongs to the IL-12B family.</text>
</comment>
<dbReference type="OrthoDB" id="9945899at2759"/>
<proteinExistence type="inferred from homology"/>
<dbReference type="InParanoid" id="A0A667ZX63"/>
<dbReference type="SUPFAM" id="SSF48726">
    <property type="entry name" value="Immunoglobulin"/>
    <property type="match status" value="1"/>
</dbReference>
<evidence type="ECO:0000256" key="5">
    <source>
        <dbReference type="RuleBase" id="RU281113"/>
    </source>
</evidence>
<accession>A0A667ZX63</accession>
<name>A0A667ZX63_9TELE</name>
<dbReference type="InterPro" id="IPR013783">
    <property type="entry name" value="Ig-like_fold"/>
</dbReference>
<dbReference type="AlphaFoldDB" id="A0A667ZX63"/>
<dbReference type="InterPro" id="IPR036116">
    <property type="entry name" value="FN3_sf"/>
</dbReference>
<dbReference type="Proteomes" id="UP000472263">
    <property type="component" value="Chromosome 9"/>
</dbReference>
<comment type="subcellular location">
    <subcellularLocation>
        <location evidence="5">Secreted</location>
    </subcellularLocation>
</comment>
<evidence type="ECO:0000313" key="8">
    <source>
        <dbReference type="Proteomes" id="UP000472263"/>
    </source>
</evidence>
<dbReference type="GO" id="GO:0005125">
    <property type="term" value="F:cytokine activity"/>
    <property type="evidence" value="ECO:0007669"/>
    <property type="project" value="UniProtKB-KW"/>
</dbReference>
<dbReference type="SUPFAM" id="SSF49265">
    <property type="entry name" value="Fibronectin type III"/>
    <property type="match status" value="2"/>
</dbReference>
<organism evidence="7 8">
    <name type="scientific">Myripristis murdjan</name>
    <name type="common">pinecone soldierfish</name>
    <dbReference type="NCBI Taxonomy" id="586833"/>
    <lineage>
        <taxon>Eukaryota</taxon>
        <taxon>Metazoa</taxon>
        <taxon>Chordata</taxon>
        <taxon>Craniata</taxon>
        <taxon>Vertebrata</taxon>
        <taxon>Euteleostomi</taxon>
        <taxon>Actinopterygii</taxon>
        <taxon>Neopterygii</taxon>
        <taxon>Teleostei</taxon>
        <taxon>Neoteleostei</taxon>
        <taxon>Acanthomorphata</taxon>
        <taxon>Holocentriformes</taxon>
        <taxon>Holocentridae</taxon>
        <taxon>Myripristis</taxon>
    </lineage>
</organism>
<evidence type="ECO:0000256" key="4">
    <source>
        <dbReference type="ARBA" id="ARBA00023319"/>
    </source>
</evidence>
<keyword evidence="5" id="KW-0964">Secreted</keyword>
<feature type="signal peptide" evidence="5">
    <location>
        <begin position="1"/>
        <end position="32"/>
    </location>
</feature>
<dbReference type="InterPro" id="IPR019482">
    <property type="entry name" value="IL-12_beta_cen-dom"/>
</dbReference>
<evidence type="ECO:0000256" key="1">
    <source>
        <dbReference type="ARBA" id="ARBA00022729"/>
    </source>
</evidence>
<dbReference type="InterPro" id="IPR050676">
    <property type="entry name" value="IL-12"/>
</dbReference>
<sequence length="345" mass="39255">MGNRKSKGGAEKMTLSLWIFGLLLISLPGAHGFNLNSFPENFVVAKKDHQATLTCDVKSDESIKWKFNNESLDDDEANGRSLTVSEVEEALVGEYSCWRGGEQLSSVYLLLDTEGDVSDSPLTCRAQSYHCNFSCKWTSEHKVVRLGLGHNCSVDEKSCHWVKPNLPLEGGFQFELYHSLSPYAEESTMLTVTAEAIDEDYSFLRLTERFYLREIIQPDSPTIVNCQKVGHHLNVTIEPPSSWSTPYSFFNLEHQIEYVHRDDGAIESTSSTLIPWKISSLRVRSRDALVLSEWSQWTPWKNVHAGKKKLCKCKNTVKYCCPQLSPEDLLHCKKKKKKNKKLRTN</sequence>
<dbReference type="InterPro" id="IPR036179">
    <property type="entry name" value="Ig-like_dom_sf"/>
</dbReference>
<dbReference type="GO" id="GO:0004896">
    <property type="term" value="F:cytokine receptor activity"/>
    <property type="evidence" value="ECO:0007669"/>
    <property type="project" value="UniProtKB-UniRule"/>
</dbReference>
<reference evidence="7" key="2">
    <citation type="submission" date="2025-08" db="UniProtKB">
        <authorList>
            <consortium name="Ensembl"/>
        </authorList>
    </citation>
    <scope>IDENTIFICATION</scope>
</reference>
<keyword evidence="3 5" id="KW-0325">Glycoprotein</keyword>
<dbReference type="GO" id="GO:0005615">
    <property type="term" value="C:extracellular space"/>
    <property type="evidence" value="ECO:0007669"/>
    <property type="project" value="UniProtKB-KW"/>
</dbReference>
<evidence type="ECO:0000313" key="7">
    <source>
        <dbReference type="Ensembl" id="ENSMMDP00005037481.1"/>
    </source>
</evidence>
<keyword evidence="8" id="KW-1185">Reference proteome</keyword>
<protein>
    <recommendedName>
        <fullName evidence="5">Interleukin-12 subunit beta</fullName>
        <shortName evidence="5">IL-12B</shortName>
    </recommendedName>
    <alternativeName>
        <fullName evidence="5">Cytotoxic lymphocyte maturation factor 40 kDa subunit</fullName>
    </alternativeName>
    <alternativeName>
        <fullName evidence="5">IL-12 subunit p40</fullName>
    </alternativeName>
</protein>
<feature type="chain" id="PRO_5025705723" description="Interleukin-12 subunit beta" evidence="5">
    <location>
        <begin position="33"/>
        <end position="345"/>
    </location>
</feature>
<evidence type="ECO:0000256" key="3">
    <source>
        <dbReference type="ARBA" id="ARBA00023180"/>
    </source>
</evidence>
<reference evidence="7" key="1">
    <citation type="submission" date="2019-06" db="EMBL/GenBank/DDBJ databases">
        <authorList>
            <consortium name="Wellcome Sanger Institute Data Sharing"/>
        </authorList>
    </citation>
    <scope>NUCLEOTIDE SEQUENCE [LARGE SCALE GENOMIC DNA]</scope>
</reference>
<dbReference type="PRINTS" id="PR01928">
    <property type="entry name" value="INTRLEUKN12B"/>
</dbReference>
<gene>
    <name evidence="7" type="primary">il12b2</name>
    <name evidence="5" type="synonym">IL12B</name>
</gene>
<dbReference type="PANTHER" id="PTHR48485:SF3">
    <property type="entry name" value="INTERLEUKIN-12 SUBUNIT BETA"/>
    <property type="match status" value="1"/>
</dbReference>
<dbReference type="InterPro" id="IPR015528">
    <property type="entry name" value="IL-12_beta"/>
</dbReference>
<reference evidence="7" key="3">
    <citation type="submission" date="2025-09" db="UniProtKB">
        <authorList>
            <consortium name="Ensembl"/>
        </authorList>
    </citation>
    <scope>IDENTIFICATION</scope>
</reference>
<feature type="domain" description="Interleukin-12 beta central" evidence="6">
    <location>
        <begin position="122"/>
        <end position="197"/>
    </location>
</feature>
<dbReference type="Pfam" id="PF16681">
    <property type="entry name" value="Ig_5"/>
    <property type="match status" value="1"/>
</dbReference>
<keyword evidence="5" id="KW-0202">Cytokine</keyword>
<evidence type="ECO:0000259" key="6">
    <source>
        <dbReference type="Pfam" id="PF10420"/>
    </source>
</evidence>
<dbReference type="GeneTree" id="ENSGT00390000012630"/>
<evidence type="ECO:0000256" key="2">
    <source>
        <dbReference type="ARBA" id="ARBA00023157"/>
    </source>
</evidence>
<dbReference type="Ensembl" id="ENSMMDT00005038276.1">
    <property type="protein sequence ID" value="ENSMMDP00005037481.1"/>
    <property type="gene ID" value="ENSMMDG00005017476.1"/>
</dbReference>
<keyword evidence="2" id="KW-1015">Disulfide bond</keyword>
<keyword evidence="4 5" id="KW-0393">Immunoglobulin domain</keyword>
<comment type="subunit">
    <text evidence="5">Heterodimer with IL12A; disulfide-linked. The heterodimer is known as interleukin IL-12.</text>
</comment>
<dbReference type="PANTHER" id="PTHR48485">
    <property type="entry name" value="INTERLEUKIN-12 SUBUNIT BETA-RELATED"/>
    <property type="match status" value="1"/>
</dbReference>
<keyword evidence="1 5" id="KW-0732">Signal</keyword>
<dbReference type="Pfam" id="PF10420">
    <property type="entry name" value="IL12p40_C"/>
    <property type="match status" value="1"/>
</dbReference>
<dbReference type="Gene3D" id="2.60.40.10">
    <property type="entry name" value="Immunoglobulins"/>
    <property type="match status" value="3"/>
</dbReference>